<sequence length="836" mass="94172">MRSIPTLLAKADDKNSSGHKDGNNSDREKSDASRLSHKPQRRGRGKVQLSGLKELLQSQLGTSSEGCLSLLKRRPSDGCTVGKRTPRFPISISLRKGDSSPNIRGWKSMVDDDVAHVAALALTKASQGGGTPQISQSSYRTDRSTSSPLKSWERMSEMDLSKLCGIMKDQDYTKGSMGRRVAENGDYAKQSSGSMDTESVGMVEGHRKRKKVSGRRVKAEVVGVNNFDDGQEACSDTEGVYVGDLKGNAQTEVTYAKVEQFSSQGRRKRNKKHISGAYLRMAWAYSTQAFRRSAEKSDSYGKKWQSNFNSADRLSVAKAVSTSQQRENIKLSGVRQRELRVFSEAEASTSGKSNLGREPTIDISVLAEVDQQPQPPNTPWRRQSKSSVYEVLEVECHMDPRLREPSKIRLHLSCIRAVLCRLSSLPLNLADIELRRDVKCGEGFFVVHHVRSCHVTSSATVLRGQLLAVDHESQTGWENFLLVVTICPLGDSRKRKDRTLWQELDMRYEADWGDLENLKFKRHFEKERLYEFLTGLVEIKGRSREENVCGAVTAVNQATPETLAGIFMAFAEAEGTLCTAQTYGPSEQWESRRPADCSSSGSDQTRIETDSAVLTSQVPTKDLVIVPTKRKSRRKMDPKRVPINKEMKSSEVIFNDWPYKYSTLQEKFLQPFICFIILKLVTKTVDLMPCWFSSLGKPRRFCENFLHEEREKLKQYRQSVRKHYSELRAGVREGLPTDLARPLSVGQRVIAIHPKSREVHDGRVLTVDHDKCRIQFDRPELGVEFVMASHGLKLGMVGFVLSQGMTDVQFQDIDCLPLNPLENMPEALRRQNIPID</sequence>
<dbReference type="SMART" id="SM01135">
    <property type="entry name" value="DIRP"/>
    <property type="match status" value="1"/>
</dbReference>
<dbReference type="Proteomes" id="UP001188597">
    <property type="component" value="Unassembled WGS sequence"/>
</dbReference>
<dbReference type="EMBL" id="JAVXUP010003372">
    <property type="protein sequence ID" value="KAK2999171.1"/>
    <property type="molecule type" value="Genomic_DNA"/>
</dbReference>
<evidence type="ECO:0000313" key="6">
    <source>
        <dbReference type="Proteomes" id="UP001188597"/>
    </source>
</evidence>
<evidence type="ECO:0000259" key="4">
    <source>
        <dbReference type="SMART" id="SM01135"/>
    </source>
</evidence>
<keyword evidence="6" id="KW-1185">Reference proteome</keyword>
<keyword evidence="2" id="KW-0539">Nucleus</keyword>
<gene>
    <name evidence="5" type="ORF">RJ639_023046</name>
</gene>
<evidence type="ECO:0000256" key="3">
    <source>
        <dbReference type="SAM" id="MobiDB-lite"/>
    </source>
</evidence>
<dbReference type="PANTHER" id="PTHR21689">
    <property type="entry name" value="LIN-9"/>
    <property type="match status" value="1"/>
</dbReference>
<dbReference type="GO" id="GO:0017053">
    <property type="term" value="C:transcription repressor complex"/>
    <property type="evidence" value="ECO:0007669"/>
    <property type="project" value="InterPro"/>
</dbReference>
<dbReference type="GO" id="GO:0006357">
    <property type="term" value="P:regulation of transcription by RNA polymerase II"/>
    <property type="evidence" value="ECO:0007669"/>
    <property type="project" value="TreeGrafter"/>
</dbReference>
<dbReference type="Pfam" id="PF06584">
    <property type="entry name" value="DIRP"/>
    <property type="match status" value="1"/>
</dbReference>
<feature type="region of interest" description="Disordered" evidence="3">
    <location>
        <begin position="585"/>
        <end position="604"/>
    </location>
</feature>
<feature type="region of interest" description="Disordered" evidence="3">
    <location>
        <begin position="1"/>
        <end position="47"/>
    </location>
</feature>
<feature type="region of interest" description="Disordered" evidence="3">
    <location>
        <begin position="125"/>
        <end position="152"/>
    </location>
</feature>
<dbReference type="InterPro" id="IPR010561">
    <property type="entry name" value="LIN-9/ALY1"/>
</dbReference>
<reference evidence="5" key="1">
    <citation type="submission" date="2022-12" db="EMBL/GenBank/DDBJ databases">
        <title>Draft genome assemblies for two species of Escallonia (Escalloniales).</title>
        <authorList>
            <person name="Chanderbali A."/>
            <person name="Dervinis C."/>
            <person name="Anghel I."/>
            <person name="Soltis D."/>
            <person name="Soltis P."/>
            <person name="Zapata F."/>
        </authorList>
    </citation>
    <scope>NUCLEOTIDE SEQUENCE</scope>
    <source>
        <strain evidence="5">UCBG64.0493</strain>
        <tissue evidence="5">Leaf</tissue>
    </source>
</reference>
<evidence type="ECO:0000256" key="2">
    <source>
        <dbReference type="ARBA" id="ARBA00023242"/>
    </source>
</evidence>
<evidence type="ECO:0000313" key="5">
    <source>
        <dbReference type="EMBL" id="KAK2999171.1"/>
    </source>
</evidence>
<feature type="region of interest" description="Disordered" evidence="3">
    <location>
        <begin position="187"/>
        <end position="211"/>
    </location>
</feature>
<dbReference type="GO" id="GO:0051726">
    <property type="term" value="P:regulation of cell cycle"/>
    <property type="evidence" value="ECO:0007669"/>
    <property type="project" value="TreeGrafter"/>
</dbReference>
<comment type="subcellular location">
    <subcellularLocation>
        <location evidence="1">Nucleus</location>
    </subcellularLocation>
</comment>
<dbReference type="AlphaFoldDB" id="A0AA88UZZ5"/>
<feature type="non-terminal residue" evidence="5">
    <location>
        <position position="1"/>
    </location>
</feature>
<feature type="compositionally biased region" description="Polar residues" evidence="3">
    <location>
        <begin position="132"/>
        <end position="149"/>
    </location>
</feature>
<evidence type="ECO:0000256" key="1">
    <source>
        <dbReference type="ARBA" id="ARBA00004123"/>
    </source>
</evidence>
<accession>A0AA88UZZ5</accession>
<feature type="domain" description="DIRP" evidence="4">
    <location>
        <begin position="661"/>
        <end position="755"/>
    </location>
</feature>
<comment type="caution">
    <text evidence="5">The sequence shown here is derived from an EMBL/GenBank/DDBJ whole genome shotgun (WGS) entry which is preliminary data.</text>
</comment>
<feature type="compositionally biased region" description="Basic residues" evidence="3">
    <location>
        <begin position="35"/>
        <end position="45"/>
    </location>
</feature>
<dbReference type="GO" id="GO:0003677">
    <property type="term" value="F:DNA binding"/>
    <property type="evidence" value="ECO:0007669"/>
    <property type="project" value="TreeGrafter"/>
</dbReference>
<organism evidence="5 6">
    <name type="scientific">Escallonia herrerae</name>
    <dbReference type="NCBI Taxonomy" id="1293975"/>
    <lineage>
        <taxon>Eukaryota</taxon>
        <taxon>Viridiplantae</taxon>
        <taxon>Streptophyta</taxon>
        <taxon>Embryophyta</taxon>
        <taxon>Tracheophyta</taxon>
        <taxon>Spermatophyta</taxon>
        <taxon>Magnoliopsida</taxon>
        <taxon>eudicotyledons</taxon>
        <taxon>Gunneridae</taxon>
        <taxon>Pentapetalae</taxon>
        <taxon>asterids</taxon>
        <taxon>campanulids</taxon>
        <taxon>Escalloniales</taxon>
        <taxon>Escalloniaceae</taxon>
        <taxon>Escallonia</taxon>
    </lineage>
</organism>
<name>A0AA88UZZ5_9ASTE</name>
<dbReference type="PANTHER" id="PTHR21689:SF5">
    <property type="entry name" value="PROTEIN ALWAYS EARLY 1-RELATED"/>
    <property type="match status" value="1"/>
</dbReference>
<feature type="compositionally biased region" description="Basic and acidic residues" evidence="3">
    <location>
        <begin position="10"/>
        <end position="34"/>
    </location>
</feature>
<dbReference type="InterPro" id="IPR033471">
    <property type="entry name" value="DIRP"/>
</dbReference>
<dbReference type="GO" id="GO:0005654">
    <property type="term" value="C:nucleoplasm"/>
    <property type="evidence" value="ECO:0007669"/>
    <property type="project" value="TreeGrafter"/>
</dbReference>
<protein>
    <recommendedName>
        <fullName evidence="4">DIRP domain-containing protein</fullName>
    </recommendedName>
</protein>
<proteinExistence type="predicted"/>
<dbReference type="GO" id="GO:0006351">
    <property type="term" value="P:DNA-templated transcription"/>
    <property type="evidence" value="ECO:0007669"/>
    <property type="project" value="InterPro"/>
</dbReference>